<keyword evidence="5" id="KW-1185">Reference proteome</keyword>
<organism evidence="4 5">
    <name type="scientific">Apiospora saccharicola</name>
    <dbReference type="NCBI Taxonomy" id="335842"/>
    <lineage>
        <taxon>Eukaryota</taxon>
        <taxon>Fungi</taxon>
        <taxon>Dikarya</taxon>
        <taxon>Ascomycota</taxon>
        <taxon>Pezizomycotina</taxon>
        <taxon>Sordariomycetes</taxon>
        <taxon>Xylariomycetidae</taxon>
        <taxon>Amphisphaeriales</taxon>
        <taxon>Apiosporaceae</taxon>
        <taxon>Apiospora</taxon>
    </lineage>
</organism>
<evidence type="ECO:0000259" key="3">
    <source>
        <dbReference type="Pfam" id="PF01370"/>
    </source>
</evidence>
<dbReference type="Proteomes" id="UP001446871">
    <property type="component" value="Unassembled WGS sequence"/>
</dbReference>
<proteinExistence type="inferred from homology"/>
<accession>A0ABR1VPH9</accession>
<dbReference type="PANTHER" id="PTHR10366:SF564">
    <property type="entry name" value="STEROL-4-ALPHA-CARBOXYLATE 3-DEHYDROGENASE, DECARBOXYLATING"/>
    <property type="match status" value="1"/>
</dbReference>
<dbReference type="PANTHER" id="PTHR10366">
    <property type="entry name" value="NAD DEPENDENT EPIMERASE/DEHYDRATASE"/>
    <property type="match status" value="1"/>
</dbReference>
<sequence>MSYLLITGATGFIGFKILLGALKEGYSVRAAVRSPEKGKFLLSHPKILALGVVPEKLSLVEVPDIRREGAYDEAIKGVRYVIHSASPLPSPLLDPNTGIYEPTVKSVWTMLHSALLKAPSLKRLIITSSIVGNTAYPPGSAQGVETTAQSRVPDTPGPFESVGPAYGAAKVAALNSIDRFIRNERPPFAVVKLIPGLVLGRDERALRADDLRAGSNFFLLDLLTGTSAEHPLPSAVADVSDVAKVHLIALKEEEVGEGPAIAEDLGVTTSNQFNDAWDLVQKHFPKAVADGVFRQGDQPTMPFNWDARPTEVEMGFSFKRYEEMVLDVAGQYLELSGIEKA</sequence>
<comment type="caution">
    <text evidence="4">The sequence shown here is derived from an EMBL/GenBank/DDBJ whole genome shotgun (WGS) entry which is preliminary data.</text>
</comment>
<protein>
    <submittedName>
        <fullName evidence="4">Cinnamoyl-CoA reductase</fullName>
    </submittedName>
</protein>
<dbReference type="Pfam" id="PF01370">
    <property type="entry name" value="Epimerase"/>
    <property type="match status" value="1"/>
</dbReference>
<dbReference type="EMBL" id="JAQQWM010000003">
    <property type="protein sequence ID" value="KAK8071748.1"/>
    <property type="molecule type" value="Genomic_DNA"/>
</dbReference>
<evidence type="ECO:0000313" key="5">
    <source>
        <dbReference type="Proteomes" id="UP001446871"/>
    </source>
</evidence>
<dbReference type="InterPro" id="IPR036291">
    <property type="entry name" value="NAD(P)-bd_dom_sf"/>
</dbReference>
<name>A0ABR1VPH9_9PEZI</name>
<evidence type="ECO:0000256" key="2">
    <source>
        <dbReference type="ARBA" id="ARBA00023445"/>
    </source>
</evidence>
<dbReference type="SUPFAM" id="SSF51735">
    <property type="entry name" value="NAD(P)-binding Rossmann-fold domains"/>
    <property type="match status" value="1"/>
</dbReference>
<dbReference type="Gene3D" id="3.40.50.720">
    <property type="entry name" value="NAD(P)-binding Rossmann-like Domain"/>
    <property type="match status" value="1"/>
</dbReference>
<gene>
    <name evidence="4" type="ORF">PG996_005096</name>
</gene>
<dbReference type="InterPro" id="IPR050425">
    <property type="entry name" value="NAD(P)_dehydrat-like"/>
</dbReference>
<evidence type="ECO:0000313" key="4">
    <source>
        <dbReference type="EMBL" id="KAK8071748.1"/>
    </source>
</evidence>
<dbReference type="InterPro" id="IPR001509">
    <property type="entry name" value="Epimerase_deHydtase"/>
</dbReference>
<keyword evidence="1" id="KW-0560">Oxidoreductase</keyword>
<evidence type="ECO:0000256" key="1">
    <source>
        <dbReference type="ARBA" id="ARBA00023002"/>
    </source>
</evidence>
<comment type="similarity">
    <text evidence="2">Belongs to the NAD(P)-dependent epimerase/dehydratase family. Dihydroflavonol-4-reductase subfamily.</text>
</comment>
<reference evidence="4 5" key="1">
    <citation type="submission" date="2023-01" db="EMBL/GenBank/DDBJ databases">
        <title>Analysis of 21 Apiospora genomes using comparative genomics revels a genus with tremendous synthesis potential of carbohydrate active enzymes and secondary metabolites.</title>
        <authorList>
            <person name="Sorensen T."/>
        </authorList>
    </citation>
    <scope>NUCLEOTIDE SEQUENCE [LARGE SCALE GENOMIC DNA]</scope>
    <source>
        <strain evidence="4 5">CBS 83171</strain>
    </source>
</reference>
<feature type="domain" description="NAD-dependent epimerase/dehydratase" evidence="3">
    <location>
        <begin position="5"/>
        <end position="199"/>
    </location>
</feature>